<gene>
    <name evidence="4" type="ORF">Sya03_51560</name>
</gene>
<feature type="region of interest" description="Disordered" evidence="1">
    <location>
        <begin position="314"/>
        <end position="364"/>
    </location>
</feature>
<dbReference type="Proteomes" id="UP000652013">
    <property type="component" value="Unassembled WGS sequence"/>
</dbReference>
<keyword evidence="2" id="KW-1133">Transmembrane helix</keyword>
<proteinExistence type="predicted"/>
<comment type="caution">
    <text evidence="4">The sequence shown here is derived from an EMBL/GenBank/DDBJ whole genome shotgun (WGS) entry which is preliminary data.</text>
</comment>
<dbReference type="Pfam" id="PF03372">
    <property type="entry name" value="Exo_endo_phos"/>
    <property type="match status" value="1"/>
</dbReference>
<feature type="domain" description="Endonuclease/exonuclease/phosphatase" evidence="3">
    <location>
        <begin position="136"/>
        <end position="316"/>
    </location>
</feature>
<evidence type="ECO:0000256" key="1">
    <source>
        <dbReference type="SAM" id="MobiDB-lite"/>
    </source>
</evidence>
<dbReference type="InterPro" id="IPR036691">
    <property type="entry name" value="Endo/exonu/phosph_ase_sf"/>
</dbReference>
<protein>
    <recommendedName>
        <fullName evidence="3">Endonuclease/exonuclease/phosphatase domain-containing protein</fullName>
    </recommendedName>
</protein>
<dbReference type="GO" id="GO:0003824">
    <property type="term" value="F:catalytic activity"/>
    <property type="evidence" value="ECO:0007669"/>
    <property type="project" value="InterPro"/>
</dbReference>
<keyword evidence="5" id="KW-1185">Reference proteome</keyword>
<evidence type="ECO:0000256" key="2">
    <source>
        <dbReference type="SAM" id="Phobius"/>
    </source>
</evidence>
<feature type="compositionally biased region" description="Polar residues" evidence="1">
    <location>
        <begin position="321"/>
        <end position="331"/>
    </location>
</feature>
<dbReference type="InterPro" id="IPR005135">
    <property type="entry name" value="Endo/exonuclease/phosphatase"/>
</dbReference>
<feature type="transmembrane region" description="Helical" evidence="2">
    <location>
        <begin position="102"/>
        <end position="121"/>
    </location>
</feature>
<evidence type="ECO:0000259" key="3">
    <source>
        <dbReference type="Pfam" id="PF03372"/>
    </source>
</evidence>
<sequence>MPVSRLPTRGADGTLDRHDAVRPAITVCRMTITEDAPPPTRRRRGVLLWWVLVLPGLLWAVVRLGGWERSALVQLFAFTPYVAAWSVPLALAALLRRRWLPGALAVVAAVGLVGAVLPRALPDDRPAARGPQLRVMTSNMFVGSADPAQLVDLVRRYRVDVLALQEYTSDGEAALVAAGLAAELPHRQSNAEVVTTGSGLWSRHPLSDTGMRRNGGGFAQSYGTVAVPGGPPVLVESAHPRAPATRQRLDVWRADLAAQPPATAGGPLRILLGDFNATLDHAAMRRVLGTGYTDAADALGTGLIATWGPYDGTPIPPVTSGPATTARSSPRSPCPDGESAEPAWGQKRVQAQPIPAGPELGPGW</sequence>
<evidence type="ECO:0000313" key="4">
    <source>
        <dbReference type="EMBL" id="GIJ05804.1"/>
    </source>
</evidence>
<evidence type="ECO:0000313" key="5">
    <source>
        <dbReference type="Proteomes" id="UP000652013"/>
    </source>
</evidence>
<dbReference type="SUPFAM" id="SSF56219">
    <property type="entry name" value="DNase I-like"/>
    <property type="match status" value="1"/>
</dbReference>
<name>A0A8J4DM20_9ACTN</name>
<feature type="transmembrane region" description="Helical" evidence="2">
    <location>
        <begin position="46"/>
        <end position="65"/>
    </location>
</feature>
<keyword evidence="2" id="KW-0472">Membrane</keyword>
<organism evidence="4 5">
    <name type="scientific">Spirilliplanes yamanashiensis</name>
    <dbReference type="NCBI Taxonomy" id="42233"/>
    <lineage>
        <taxon>Bacteria</taxon>
        <taxon>Bacillati</taxon>
        <taxon>Actinomycetota</taxon>
        <taxon>Actinomycetes</taxon>
        <taxon>Micromonosporales</taxon>
        <taxon>Micromonosporaceae</taxon>
        <taxon>Spirilliplanes</taxon>
    </lineage>
</organism>
<accession>A0A8J4DM20</accession>
<dbReference type="Gene3D" id="3.60.10.10">
    <property type="entry name" value="Endonuclease/exonuclease/phosphatase"/>
    <property type="match status" value="1"/>
</dbReference>
<reference evidence="4" key="1">
    <citation type="submission" date="2021-01" db="EMBL/GenBank/DDBJ databases">
        <title>Whole genome shotgun sequence of Spirilliplanes yamanashiensis NBRC 15828.</title>
        <authorList>
            <person name="Komaki H."/>
            <person name="Tamura T."/>
        </authorList>
    </citation>
    <scope>NUCLEOTIDE SEQUENCE</scope>
    <source>
        <strain evidence="4">NBRC 15828</strain>
    </source>
</reference>
<keyword evidence="2" id="KW-0812">Transmembrane</keyword>
<dbReference type="AlphaFoldDB" id="A0A8J4DM20"/>
<feature type="transmembrane region" description="Helical" evidence="2">
    <location>
        <begin position="71"/>
        <end position="95"/>
    </location>
</feature>
<dbReference type="EMBL" id="BOOY01000036">
    <property type="protein sequence ID" value="GIJ05804.1"/>
    <property type="molecule type" value="Genomic_DNA"/>
</dbReference>